<dbReference type="Pfam" id="PF02683">
    <property type="entry name" value="DsbD_TM"/>
    <property type="match status" value="1"/>
</dbReference>
<dbReference type="InterPro" id="IPR003834">
    <property type="entry name" value="Cyt_c_assmbl_TM_dom"/>
</dbReference>
<feature type="transmembrane region" description="Helical" evidence="6">
    <location>
        <begin position="291"/>
        <end position="313"/>
    </location>
</feature>
<accession>U2P627</accession>
<feature type="transmembrane region" description="Helical" evidence="6">
    <location>
        <begin position="325"/>
        <end position="346"/>
    </location>
</feature>
<feature type="transmembrane region" description="Helical" evidence="6">
    <location>
        <begin position="367"/>
        <end position="395"/>
    </location>
</feature>
<keyword evidence="7" id="KW-0732">Signal</keyword>
<dbReference type="SUPFAM" id="SSF52833">
    <property type="entry name" value="Thioredoxin-like"/>
    <property type="match status" value="1"/>
</dbReference>
<evidence type="ECO:0000256" key="5">
    <source>
        <dbReference type="ARBA" id="ARBA00023136"/>
    </source>
</evidence>
<dbReference type="AlphaFoldDB" id="U2P627"/>
<sequence>MKKAMTLALMFVTVILAHAQMGNQRLNPVTFTSQLKTDGSANAEIVFSGKIQAGWHIYSTNIPDGGPTSATFNVGKLEGVELVGKLTPRGKEISTHDPLFDMQLRYFEGSVQFVQKIKFTKPDYKIEGYLEYGACNDQNCMPPTAVDFNKSGKSPAVALGKAGKDAKAATEAAATGDNATATTAETAAAEQEGEALAAQRADSLAQADSAAASVLSDADKDALWQPVVKQLQQLGGSNDLSSHGLFYIFFMGLVGGLLALVMPCIWPIIPMTVSFFLKRAKDDKRKGIRDAVTYGISIIVIYLGLGLLVTAIFGPSTLNALSTNAVFNVFIFLLLVIFAVSFFGWFEIKLPDSWANAVDSKAGNATGLLSIFLMAFTLVLVSFSCTAPIIGLLLVETVTSGNWVGPAVGMFGFALALAVPFTLFAMFPTLMKKSPKSGSWMNQIKVVLGFVELAFSLKFLSVADLAYGWHLMDREVFLSLWIVIFLALGCYLIGWLKFRTDEIGGDLRKPMPVPAIMLGLCSLAFTVYMIPGLWGAPCKAVSAFAPPINTQDFNLNTKTVEAKYTNYEAGMAAAKALGKPVLIDFTGFGCVNCRKMEAAVWTDPQVADKLTKDYVLISLFVDDKTPLPEQIKVMDNGQQRTLRTVGDKWSYLQSHKFGANAQPFYVAVDNAGTPLTASHSYKEDVADYLDFLNKGLDAYKAN</sequence>
<dbReference type="EMBL" id="AWEY01000027">
    <property type="protein sequence ID" value="ERK39169.1"/>
    <property type="molecule type" value="Genomic_DNA"/>
</dbReference>
<protein>
    <submittedName>
        <fullName evidence="10">Cytochrome C biogenesis protein transmembrane region</fullName>
    </submittedName>
</protein>
<feature type="domain" description="Thiol:disulfide interchange protein DsbD N-terminal" evidence="9">
    <location>
        <begin position="41"/>
        <end position="146"/>
    </location>
</feature>
<dbReference type="GO" id="GO:0017004">
    <property type="term" value="P:cytochrome complex assembly"/>
    <property type="evidence" value="ECO:0007669"/>
    <property type="project" value="UniProtKB-KW"/>
</dbReference>
<evidence type="ECO:0000256" key="3">
    <source>
        <dbReference type="ARBA" id="ARBA00022748"/>
    </source>
</evidence>
<feature type="chain" id="PRO_5004633464" evidence="7">
    <location>
        <begin position="20"/>
        <end position="702"/>
    </location>
</feature>
<dbReference type="GO" id="GO:0045454">
    <property type="term" value="P:cell redox homeostasis"/>
    <property type="evidence" value="ECO:0007669"/>
    <property type="project" value="TreeGrafter"/>
</dbReference>
<dbReference type="PATRIC" id="fig|1115809.3.peg.1491"/>
<feature type="transmembrane region" description="Helical" evidence="6">
    <location>
        <begin position="245"/>
        <end position="270"/>
    </location>
</feature>
<dbReference type="InterPro" id="IPR028250">
    <property type="entry name" value="DsbDN"/>
</dbReference>
<evidence type="ECO:0000256" key="6">
    <source>
        <dbReference type="SAM" id="Phobius"/>
    </source>
</evidence>
<feature type="domain" description="Cytochrome C biogenesis protein transmembrane" evidence="8">
    <location>
        <begin position="248"/>
        <end position="460"/>
    </location>
</feature>
<dbReference type="GO" id="GO:0015035">
    <property type="term" value="F:protein-disulfide reductase activity"/>
    <property type="evidence" value="ECO:0007669"/>
    <property type="project" value="TreeGrafter"/>
</dbReference>
<dbReference type="PANTHER" id="PTHR32234">
    <property type="entry name" value="THIOL:DISULFIDE INTERCHANGE PROTEIN DSBD"/>
    <property type="match status" value="1"/>
</dbReference>
<proteinExistence type="predicted"/>
<feature type="transmembrane region" description="Helical" evidence="6">
    <location>
        <begin position="476"/>
        <end position="494"/>
    </location>
</feature>
<reference evidence="10 11" key="1">
    <citation type="submission" date="2013-08" db="EMBL/GenBank/DDBJ databases">
        <authorList>
            <person name="Durkin A.S."/>
            <person name="Haft D.R."/>
            <person name="McCorrison J."/>
            <person name="Torralba M."/>
            <person name="Gillis M."/>
            <person name="Haft D.H."/>
            <person name="Methe B."/>
            <person name="Sutton G."/>
            <person name="Nelson K.E."/>
        </authorList>
    </citation>
    <scope>NUCLEOTIDE SEQUENCE [LARGE SCALE GENOMIC DNA]</scope>
    <source>
        <strain evidence="10 11">F0067</strain>
    </source>
</reference>
<feature type="transmembrane region" description="Helical" evidence="6">
    <location>
        <begin position="515"/>
        <end position="534"/>
    </location>
</feature>
<evidence type="ECO:0000259" key="9">
    <source>
        <dbReference type="Pfam" id="PF11412"/>
    </source>
</evidence>
<evidence type="ECO:0000259" key="8">
    <source>
        <dbReference type="Pfam" id="PF02683"/>
    </source>
</evidence>
<keyword evidence="2 6" id="KW-0812">Transmembrane</keyword>
<dbReference type="GO" id="GO:0016020">
    <property type="term" value="C:membrane"/>
    <property type="evidence" value="ECO:0007669"/>
    <property type="project" value="UniProtKB-SubCell"/>
</dbReference>
<name>U2P627_9BACT</name>
<organism evidence="10 11">
    <name type="scientific">Segatella baroniae F0067</name>
    <dbReference type="NCBI Taxonomy" id="1115809"/>
    <lineage>
        <taxon>Bacteria</taxon>
        <taxon>Pseudomonadati</taxon>
        <taxon>Bacteroidota</taxon>
        <taxon>Bacteroidia</taxon>
        <taxon>Bacteroidales</taxon>
        <taxon>Prevotellaceae</taxon>
        <taxon>Segatella</taxon>
    </lineage>
</organism>
<evidence type="ECO:0000256" key="1">
    <source>
        <dbReference type="ARBA" id="ARBA00004141"/>
    </source>
</evidence>
<gene>
    <name evidence="10" type="ORF">HMPREF9135_2392</name>
</gene>
<evidence type="ECO:0000256" key="4">
    <source>
        <dbReference type="ARBA" id="ARBA00022989"/>
    </source>
</evidence>
<evidence type="ECO:0000256" key="2">
    <source>
        <dbReference type="ARBA" id="ARBA00022692"/>
    </source>
</evidence>
<dbReference type="Pfam" id="PF11412">
    <property type="entry name" value="DsbD_N"/>
    <property type="match status" value="1"/>
</dbReference>
<evidence type="ECO:0000256" key="7">
    <source>
        <dbReference type="SAM" id="SignalP"/>
    </source>
</evidence>
<evidence type="ECO:0000313" key="10">
    <source>
        <dbReference type="EMBL" id="ERK39169.1"/>
    </source>
</evidence>
<keyword evidence="4 6" id="KW-1133">Transmembrane helix</keyword>
<dbReference type="Gene3D" id="3.40.30.10">
    <property type="entry name" value="Glutaredoxin"/>
    <property type="match status" value="1"/>
</dbReference>
<evidence type="ECO:0000313" key="11">
    <source>
        <dbReference type="Proteomes" id="UP000016648"/>
    </source>
</evidence>
<comment type="caution">
    <text evidence="10">The sequence shown here is derived from an EMBL/GenBank/DDBJ whole genome shotgun (WGS) entry which is preliminary data.</text>
</comment>
<keyword evidence="11" id="KW-1185">Reference proteome</keyword>
<dbReference type="PANTHER" id="PTHR32234:SF0">
    <property type="entry name" value="THIOL:DISULFIDE INTERCHANGE PROTEIN DSBD"/>
    <property type="match status" value="1"/>
</dbReference>
<comment type="subcellular location">
    <subcellularLocation>
        <location evidence="1">Membrane</location>
        <topology evidence="1">Multi-pass membrane protein</topology>
    </subcellularLocation>
</comment>
<keyword evidence="5 6" id="KW-0472">Membrane</keyword>
<dbReference type="Proteomes" id="UP000016648">
    <property type="component" value="Unassembled WGS sequence"/>
</dbReference>
<dbReference type="RefSeq" id="WP_021589829.1">
    <property type="nucleotide sequence ID" value="NZ_AWEY01000027.1"/>
</dbReference>
<feature type="transmembrane region" description="Helical" evidence="6">
    <location>
        <begin position="407"/>
        <end position="427"/>
    </location>
</feature>
<keyword evidence="3" id="KW-0201">Cytochrome c-type biogenesis</keyword>
<feature type="signal peptide" evidence="7">
    <location>
        <begin position="1"/>
        <end position="19"/>
    </location>
</feature>
<dbReference type="InterPro" id="IPR036249">
    <property type="entry name" value="Thioredoxin-like_sf"/>
</dbReference>
<dbReference type="Pfam" id="PF13899">
    <property type="entry name" value="Thioredoxin_7"/>
    <property type="match status" value="1"/>
</dbReference>